<dbReference type="EMBL" id="BKCJ010008354">
    <property type="protein sequence ID" value="GEU81781.1"/>
    <property type="molecule type" value="Genomic_DNA"/>
</dbReference>
<feature type="compositionally biased region" description="Polar residues" evidence="1">
    <location>
        <begin position="195"/>
        <end position="208"/>
    </location>
</feature>
<organism evidence="3">
    <name type="scientific">Tanacetum cinerariifolium</name>
    <name type="common">Dalmatian daisy</name>
    <name type="synonym">Chrysanthemum cinerariifolium</name>
    <dbReference type="NCBI Taxonomy" id="118510"/>
    <lineage>
        <taxon>Eukaryota</taxon>
        <taxon>Viridiplantae</taxon>
        <taxon>Streptophyta</taxon>
        <taxon>Embryophyta</taxon>
        <taxon>Tracheophyta</taxon>
        <taxon>Spermatophyta</taxon>
        <taxon>Magnoliopsida</taxon>
        <taxon>eudicotyledons</taxon>
        <taxon>Gunneridae</taxon>
        <taxon>Pentapetalae</taxon>
        <taxon>asterids</taxon>
        <taxon>campanulids</taxon>
        <taxon>Asterales</taxon>
        <taxon>Asteraceae</taxon>
        <taxon>Asteroideae</taxon>
        <taxon>Anthemideae</taxon>
        <taxon>Anthemidinae</taxon>
        <taxon>Tanacetum</taxon>
    </lineage>
</organism>
<dbReference type="Pfam" id="PF07727">
    <property type="entry name" value="RVT_2"/>
    <property type="match status" value="1"/>
</dbReference>
<dbReference type="InterPro" id="IPR013103">
    <property type="entry name" value="RVT_2"/>
</dbReference>
<gene>
    <name evidence="3" type="ORF">Tci_053759</name>
</gene>
<dbReference type="AlphaFoldDB" id="A0A6L2N6D2"/>
<reference evidence="3" key="1">
    <citation type="journal article" date="2019" name="Sci. Rep.">
        <title>Draft genome of Tanacetum cinerariifolium, the natural source of mosquito coil.</title>
        <authorList>
            <person name="Yamashiro T."/>
            <person name="Shiraishi A."/>
            <person name="Satake H."/>
            <person name="Nakayama K."/>
        </authorList>
    </citation>
    <scope>NUCLEOTIDE SEQUENCE</scope>
</reference>
<protein>
    <submittedName>
        <fullName evidence="3">Retrovirus-related Pol polyprotein from transposon TNT 1-94</fullName>
    </submittedName>
</protein>
<sequence>MELITLLDFFCSFSSLKIDFYGLAIPSPIATPAPATALDEGDLLEIEAQLELYESILHTHTEHLDALPPTLFEGYGRDFTELFSRVGVRLKTFMAICGITSRFKVKSTTDLGFNSPIEARVLVLLVCYCCWYVKEKPKKGQNWIKTGQKQEAWRSREKSEAVTVDRGRKTEQNAKRMAENASTSSNKGAKKDKPSTSPIANTWNSTKNSNDRRLEGGFGGVAAAVGEEGEESFSDIRTGRIIGRDTERDGLYYVDEVVQSAATIGNEIQNHSTTSAEAPNISAIPEHPVLDMISEEHEEEVPRKYVLPPRSNRGKKAMEDEMKALKKNKTWDQCALLQGKKPVGYRWIFTVKYKPDGTVECYKARLVAKGHTKTYGIDYSETFSLVAKMDTIRVLLSVASNQGFPLHQFDVKNAFIHGELKEKVYMEAPPGFSEHFKPREACRLKKSLYGLKQSPRAWFGRYTLAMKRTKHVEVDRHFIKEKLEAGIIELPFVKSSYQLADILTK</sequence>
<feature type="non-terminal residue" evidence="3">
    <location>
        <position position="505"/>
    </location>
</feature>
<comment type="caution">
    <text evidence="3">The sequence shown here is derived from an EMBL/GenBank/DDBJ whole genome shotgun (WGS) entry which is preliminary data.</text>
</comment>
<feature type="domain" description="Reverse transcriptase Ty1/copia-type" evidence="2">
    <location>
        <begin position="328"/>
        <end position="468"/>
    </location>
</feature>
<accession>A0A6L2N6D2</accession>
<evidence type="ECO:0000256" key="1">
    <source>
        <dbReference type="SAM" id="MobiDB-lite"/>
    </source>
</evidence>
<dbReference type="PANTHER" id="PTHR43383">
    <property type="entry name" value="NODULIN 6"/>
    <property type="match status" value="1"/>
</dbReference>
<dbReference type="PANTHER" id="PTHR43383:SF2">
    <property type="entry name" value="AMIDOHYDROLASE 2 FAMILY PROTEIN"/>
    <property type="match status" value="1"/>
</dbReference>
<evidence type="ECO:0000313" key="3">
    <source>
        <dbReference type="EMBL" id="GEU81781.1"/>
    </source>
</evidence>
<dbReference type="SUPFAM" id="SSF56672">
    <property type="entry name" value="DNA/RNA polymerases"/>
    <property type="match status" value="1"/>
</dbReference>
<name>A0A6L2N6D2_TANCI</name>
<feature type="compositionally biased region" description="Basic and acidic residues" evidence="1">
    <location>
        <begin position="151"/>
        <end position="178"/>
    </location>
</feature>
<evidence type="ECO:0000259" key="2">
    <source>
        <dbReference type="Pfam" id="PF07727"/>
    </source>
</evidence>
<feature type="region of interest" description="Disordered" evidence="1">
    <location>
        <begin position="143"/>
        <end position="213"/>
    </location>
</feature>
<dbReference type="InterPro" id="IPR043502">
    <property type="entry name" value="DNA/RNA_pol_sf"/>
</dbReference>
<proteinExistence type="predicted"/>